<dbReference type="GO" id="GO:0004222">
    <property type="term" value="F:metalloendopeptidase activity"/>
    <property type="evidence" value="ECO:0007669"/>
    <property type="project" value="TreeGrafter"/>
</dbReference>
<dbReference type="PANTHER" id="PTHR21666">
    <property type="entry name" value="PEPTIDASE-RELATED"/>
    <property type="match status" value="1"/>
</dbReference>
<accession>A0A5C4LTQ3</accession>
<dbReference type="Proteomes" id="UP000306740">
    <property type="component" value="Unassembled WGS sequence"/>
</dbReference>
<dbReference type="Pfam" id="PF01551">
    <property type="entry name" value="Peptidase_M23"/>
    <property type="match status" value="1"/>
</dbReference>
<gene>
    <name evidence="5" type="ORF">FHE65_36105</name>
</gene>
<dbReference type="PANTHER" id="PTHR21666:SF270">
    <property type="entry name" value="MUREIN HYDROLASE ACTIVATOR ENVC"/>
    <property type="match status" value="1"/>
</dbReference>
<feature type="domain" description="M23ase beta-sheet core" evidence="3">
    <location>
        <begin position="285"/>
        <end position="372"/>
    </location>
</feature>
<dbReference type="CDD" id="cd12797">
    <property type="entry name" value="M23_peptidase"/>
    <property type="match status" value="1"/>
</dbReference>
<dbReference type="SUPFAM" id="SSF51261">
    <property type="entry name" value="Duplicated hybrid motif"/>
    <property type="match status" value="1"/>
</dbReference>
<name>A0A5C4LTQ3_9ACTN</name>
<feature type="domain" description="DUF4232" evidence="4">
    <location>
        <begin position="73"/>
        <end position="204"/>
    </location>
</feature>
<dbReference type="RefSeq" id="WP_139107542.1">
    <property type="nucleotide sequence ID" value="NZ_VDFR01000283.1"/>
</dbReference>
<dbReference type="InterPro" id="IPR011055">
    <property type="entry name" value="Dup_hybrid_motif"/>
</dbReference>
<proteinExistence type="predicted"/>
<reference evidence="5 6" key="1">
    <citation type="submission" date="2019-05" db="EMBL/GenBank/DDBJ databases">
        <title>Mumia sp. nov., isolated from the intestinal contents of plateau pika (Ochotona curzoniae) in the Qinghai-Tibet plateau of China.</title>
        <authorList>
            <person name="Tian Z."/>
        </authorList>
    </citation>
    <scope>NUCLEOTIDE SEQUENCE [LARGE SCALE GENOMIC DNA]</scope>
    <source>
        <strain evidence="6">527</strain>
    </source>
</reference>
<comment type="caution">
    <text evidence="5">The sequence shown here is derived from an EMBL/GenBank/DDBJ whole genome shotgun (WGS) entry which is preliminary data.</text>
</comment>
<dbReference type="PROSITE" id="PS51257">
    <property type="entry name" value="PROKAR_LIPOPROTEIN"/>
    <property type="match status" value="1"/>
</dbReference>
<evidence type="ECO:0000313" key="6">
    <source>
        <dbReference type="Proteomes" id="UP000306740"/>
    </source>
</evidence>
<evidence type="ECO:0000313" key="5">
    <source>
        <dbReference type="EMBL" id="TNC22022.1"/>
    </source>
</evidence>
<dbReference type="EMBL" id="VDFR01000283">
    <property type="protein sequence ID" value="TNC22022.1"/>
    <property type="molecule type" value="Genomic_DNA"/>
</dbReference>
<dbReference type="OrthoDB" id="1099523at2"/>
<feature type="signal peptide" evidence="2">
    <location>
        <begin position="1"/>
        <end position="20"/>
    </location>
</feature>
<dbReference type="AlphaFoldDB" id="A0A5C4LTQ3"/>
<organism evidence="5 6">
    <name type="scientific">Mumia zhuanghuii</name>
    <dbReference type="NCBI Taxonomy" id="2585211"/>
    <lineage>
        <taxon>Bacteria</taxon>
        <taxon>Bacillati</taxon>
        <taxon>Actinomycetota</taxon>
        <taxon>Actinomycetes</taxon>
        <taxon>Propionibacteriales</taxon>
        <taxon>Nocardioidaceae</taxon>
        <taxon>Mumia</taxon>
    </lineage>
</organism>
<keyword evidence="2" id="KW-0732">Signal</keyword>
<dbReference type="InterPro" id="IPR050570">
    <property type="entry name" value="Cell_wall_metabolism_enzyme"/>
</dbReference>
<protein>
    <submittedName>
        <fullName evidence="5">DUF4232 domain-containing protein</fullName>
    </submittedName>
</protein>
<dbReference type="Gene3D" id="2.70.70.10">
    <property type="entry name" value="Glucose Permease (Domain IIA)"/>
    <property type="match status" value="1"/>
</dbReference>
<evidence type="ECO:0000259" key="3">
    <source>
        <dbReference type="Pfam" id="PF01551"/>
    </source>
</evidence>
<dbReference type="InterPro" id="IPR016047">
    <property type="entry name" value="M23ase_b-sheet_dom"/>
</dbReference>
<dbReference type="Pfam" id="PF14016">
    <property type="entry name" value="DUF4232"/>
    <property type="match status" value="1"/>
</dbReference>
<sequence length="393" mass="41598">MRRACLPLLVSALLVVSACGASTDEHPEPAVESATAPAPSQEAPSQEAPSVEAAPDVGVLRLRATQRATTRSCGPQDVVVTLTPVEPALGHRYARVVLRNVTDSACVVEGFPGIGGRGESGDPLEFAAEQRQRTGERTSAEVVSVPPAGEAYANVEWTGNLAGAETERITALALQLAGGQHPVVARTAESLDIGNGTTVRIGPWEAAPTEQVAPTAQAALAERVASACTVGPRRTPSGVKRFWTTDKRCYTSRWFAGAHRRMIPFGCTRAPWYPPSGRCTGGKGFHHGLDLDMPRGTRVYAGMSGRVVTRGLGSAYGSRAVVIRSRGRDVLLGHLRTRRVKHGERVSRGDLIGRSGARGAPDGPHLHVEVRPARGSYRTAVSPRRTVGLTAAR</sequence>
<evidence type="ECO:0000256" key="2">
    <source>
        <dbReference type="SAM" id="SignalP"/>
    </source>
</evidence>
<dbReference type="InterPro" id="IPR025326">
    <property type="entry name" value="DUF4232"/>
</dbReference>
<evidence type="ECO:0000256" key="1">
    <source>
        <dbReference type="SAM" id="MobiDB-lite"/>
    </source>
</evidence>
<feature type="region of interest" description="Disordered" evidence="1">
    <location>
        <begin position="24"/>
        <end position="53"/>
    </location>
</feature>
<evidence type="ECO:0000259" key="4">
    <source>
        <dbReference type="Pfam" id="PF14016"/>
    </source>
</evidence>
<feature type="chain" id="PRO_5038381208" evidence="2">
    <location>
        <begin position="21"/>
        <end position="393"/>
    </location>
</feature>